<dbReference type="RefSeq" id="WP_191750975.1">
    <property type="nucleotide sequence ID" value="NZ_JACSQZ010000067.1"/>
</dbReference>
<dbReference type="Pfam" id="PF01051">
    <property type="entry name" value="Rep3_N"/>
    <property type="match status" value="1"/>
</dbReference>
<evidence type="ECO:0000256" key="1">
    <source>
        <dbReference type="ARBA" id="ARBA00038283"/>
    </source>
</evidence>
<dbReference type="InterPro" id="IPR036388">
    <property type="entry name" value="WH-like_DNA-bd_sf"/>
</dbReference>
<accession>A0ABR8Q779</accession>
<keyword evidence="4" id="KW-1185">Reference proteome</keyword>
<name>A0ABR8Q779_9CLOT</name>
<reference evidence="3 4" key="1">
    <citation type="submission" date="2020-08" db="EMBL/GenBank/DDBJ databases">
        <title>A Genomic Blueprint of the Chicken Gut Microbiome.</title>
        <authorList>
            <person name="Gilroy R."/>
            <person name="Ravi A."/>
            <person name="Getino M."/>
            <person name="Pursley I."/>
            <person name="Horton D.L."/>
            <person name="Alikhan N.-F."/>
            <person name="Baker D."/>
            <person name="Gharbi K."/>
            <person name="Hall N."/>
            <person name="Watson M."/>
            <person name="Adriaenssens E.M."/>
            <person name="Foster-Nyarko E."/>
            <person name="Jarju S."/>
            <person name="Secka A."/>
            <person name="Antonio M."/>
            <person name="Oren A."/>
            <person name="Chaudhuri R."/>
            <person name="La Ragione R.M."/>
            <person name="Hildebrand F."/>
            <person name="Pallen M.J."/>
        </authorList>
    </citation>
    <scope>NUCLEOTIDE SEQUENCE [LARGE SCALE GENOMIC DNA]</scope>
    <source>
        <strain evidence="3 4">Sa3CUN1</strain>
    </source>
</reference>
<dbReference type="Pfam" id="PF21205">
    <property type="entry name" value="Rep3_C"/>
    <property type="match status" value="1"/>
</dbReference>
<dbReference type="EMBL" id="JACSQZ010000067">
    <property type="protein sequence ID" value="MBD7916230.1"/>
    <property type="molecule type" value="Genomic_DNA"/>
</dbReference>
<evidence type="ECO:0000313" key="3">
    <source>
        <dbReference type="EMBL" id="MBD7916230.1"/>
    </source>
</evidence>
<organism evidence="3 4">
    <name type="scientific">Clostridium gallinarum</name>
    <dbReference type="NCBI Taxonomy" id="2762246"/>
    <lineage>
        <taxon>Bacteria</taxon>
        <taxon>Bacillati</taxon>
        <taxon>Bacillota</taxon>
        <taxon>Clostridia</taxon>
        <taxon>Eubacteriales</taxon>
        <taxon>Clostridiaceae</taxon>
        <taxon>Clostridium</taxon>
    </lineage>
</organism>
<dbReference type="InterPro" id="IPR000525">
    <property type="entry name" value="Initiator_Rep_WH1"/>
</dbReference>
<comment type="similarity">
    <text evidence="1">Belongs to the initiator RepB protein family.</text>
</comment>
<evidence type="ECO:0000259" key="2">
    <source>
        <dbReference type="Pfam" id="PF01051"/>
    </source>
</evidence>
<comment type="caution">
    <text evidence="3">The sequence shown here is derived from an EMBL/GenBank/DDBJ whole genome shotgun (WGS) entry which is preliminary data.</text>
</comment>
<dbReference type="InterPro" id="IPR036390">
    <property type="entry name" value="WH_DNA-bd_sf"/>
</dbReference>
<proteinExistence type="inferred from homology"/>
<gene>
    <name evidence="3" type="ORF">H9660_13855</name>
</gene>
<protein>
    <submittedName>
        <fullName evidence="3">Replication initiation protein</fullName>
    </submittedName>
</protein>
<evidence type="ECO:0000313" key="4">
    <source>
        <dbReference type="Proteomes" id="UP000640335"/>
    </source>
</evidence>
<sequence length="352" mass="41354">MNKDYIVTKSNTLVTANYDLSLQEQKLILTLASMVQPNDEEFKEYEFKIKEFMELLGVDTKTKYTEIPKITKELMKKVFEIREGQDIVQLSWLSSARYKTGNGVVVLKFDSSLKPYMLQLKELYTSYKLENILSLRSKYSLRLFEVLKSNQFKKVWIVELDELKKILGVTEKSYSVYQNIKNRIVIQAQKELKEKTDIEFNFEEIKTGRKVTSLKFYIHSNKVKKTTENKITHTIDEVSATVVEGIEDDIISEIRNIINRICNKDITDKSANEIYKSALENKDYVNKTLELIKEVAQYSLTQNIKASFVGWFKTMVINYEKPIKKSKQLKFDNFKGRDYDYDDLEKKLLGWD</sequence>
<dbReference type="Proteomes" id="UP000640335">
    <property type="component" value="Unassembled WGS sequence"/>
</dbReference>
<dbReference type="Gene3D" id="1.10.10.10">
    <property type="entry name" value="Winged helix-like DNA-binding domain superfamily/Winged helix DNA-binding domain"/>
    <property type="match status" value="2"/>
</dbReference>
<dbReference type="SUPFAM" id="SSF46785">
    <property type="entry name" value="Winged helix' DNA-binding domain"/>
    <property type="match status" value="2"/>
</dbReference>
<feature type="domain" description="Initiator Rep protein WH1" evidence="2">
    <location>
        <begin position="6"/>
        <end position="148"/>
    </location>
</feature>